<organism evidence="2 3">
    <name type="scientific">Spartinivicinus poritis</name>
    <dbReference type="NCBI Taxonomy" id="2994640"/>
    <lineage>
        <taxon>Bacteria</taxon>
        <taxon>Pseudomonadati</taxon>
        <taxon>Pseudomonadota</taxon>
        <taxon>Gammaproteobacteria</taxon>
        <taxon>Oceanospirillales</taxon>
        <taxon>Zooshikellaceae</taxon>
        <taxon>Spartinivicinus</taxon>
    </lineage>
</organism>
<gene>
    <name evidence="2" type="ORF">ORQ98_08960</name>
</gene>
<accession>A0ABT5U6V9</accession>
<sequence length="82" mass="9376">MTKTLDQILSQLHSELAQHLLDKLTTEKEGEAPSASELNVIRQFLKDNHISDIPRPDSPLAELENKLNEVDPFDPDDIRYTH</sequence>
<keyword evidence="3" id="KW-1185">Reference proteome</keyword>
<dbReference type="InterPro" id="IPR024345">
    <property type="entry name" value="DNA_matur_Phage_T7-like"/>
</dbReference>
<protein>
    <recommendedName>
        <fullName evidence="4">DNA maturase A</fullName>
    </recommendedName>
</protein>
<dbReference type="EMBL" id="JAPMOU010000008">
    <property type="protein sequence ID" value="MDE1462100.1"/>
    <property type="molecule type" value="Genomic_DNA"/>
</dbReference>
<evidence type="ECO:0008006" key="4">
    <source>
        <dbReference type="Google" id="ProtNLM"/>
    </source>
</evidence>
<evidence type="ECO:0000313" key="2">
    <source>
        <dbReference type="EMBL" id="MDE1462100.1"/>
    </source>
</evidence>
<name>A0ABT5U6V9_9GAMM</name>
<dbReference type="Pfam" id="PF11123">
    <property type="entry name" value="DNA_Packaging_2"/>
    <property type="match status" value="1"/>
</dbReference>
<proteinExistence type="predicted"/>
<dbReference type="Proteomes" id="UP001528823">
    <property type="component" value="Unassembled WGS sequence"/>
</dbReference>
<dbReference type="RefSeq" id="WP_274688460.1">
    <property type="nucleotide sequence ID" value="NZ_JAPMOU010000008.1"/>
</dbReference>
<reference evidence="2 3" key="1">
    <citation type="submission" date="2022-11" db="EMBL/GenBank/DDBJ databases">
        <title>Spartinivicinus poritis sp. nov., isolated from scleractinian coral Porites lutea.</title>
        <authorList>
            <person name="Zhang G."/>
            <person name="Cai L."/>
            <person name="Wei Q."/>
        </authorList>
    </citation>
    <scope>NUCLEOTIDE SEQUENCE [LARGE SCALE GENOMIC DNA]</scope>
    <source>
        <strain evidence="2 3">A2-2</strain>
    </source>
</reference>
<evidence type="ECO:0000256" key="1">
    <source>
        <dbReference type="SAM" id="MobiDB-lite"/>
    </source>
</evidence>
<evidence type="ECO:0000313" key="3">
    <source>
        <dbReference type="Proteomes" id="UP001528823"/>
    </source>
</evidence>
<comment type="caution">
    <text evidence="2">The sequence shown here is derived from an EMBL/GenBank/DDBJ whole genome shotgun (WGS) entry which is preliminary data.</text>
</comment>
<feature type="region of interest" description="Disordered" evidence="1">
    <location>
        <begin position="51"/>
        <end position="82"/>
    </location>
</feature>